<dbReference type="RefSeq" id="WP_157458849.1">
    <property type="nucleotide sequence ID" value="NZ_WQLB01000009.1"/>
</dbReference>
<dbReference type="AlphaFoldDB" id="A0A7C9LLS0"/>
<evidence type="ECO:0000313" key="1">
    <source>
        <dbReference type="EMBL" id="MVN86797.1"/>
    </source>
</evidence>
<sequence>MNKRVVVRFVPPAPVKVSTGKGTSRLRAWKTDKLIEFLEVGLAPLVAQQFPDIELSVIESRAADVRFEGWKPEKPTAMREAIGEMVGTVMEDIEAEEFLEA</sequence>
<name>A0A7C9LLS0_9DEIO</name>
<protein>
    <submittedName>
        <fullName evidence="1">Uncharacterized protein</fullName>
    </submittedName>
</protein>
<dbReference type="EMBL" id="WQLB01000009">
    <property type="protein sequence ID" value="MVN86797.1"/>
    <property type="molecule type" value="Genomic_DNA"/>
</dbReference>
<proteinExistence type="predicted"/>
<comment type="caution">
    <text evidence="1">The sequence shown here is derived from an EMBL/GenBank/DDBJ whole genome shotgun (WGS) entry which is preliminary data.</text>
</comment>
<keyword evidence="2" id="KW-1185">Reference proteome</keyword>
<reference evidence="1 2" key="1">
    <citation type="submission" date="2019-12" db="EMBL/GenBank/DDBJ databases">
        <title>Deinococcus sp. HMF7620 Genome sequencing and assembly.</title>
        <authorList>
            <person name="Kang H."/>
            <person name="Kim H."/>
            <person name="Joh K."/>
        </authorList>
    </citation>
    <scope>NUCLEOTIDE SEQUENCE [LARGE SCALE GENOMIC DNA]</scope>
    <source>
        <strain evidence="1 2">HMF7620</strain>
    </source>
</reference>
<organism evidence="1 2">
    <name type="scientific">Deinococcus arboris</name>
    <dbReference type="NCBI Taxonomy" id="2682977"/>
    <lineage>
        <taxon>Bacteria</taxon>
        <taxon>Thermotogati</taxon>
        <taxon>Deinococcota</taxon>
        <taxon>Deinococci</taxon>
        <taxon>Deinococcales</taxon>
        <taxon>Deinococcaceae</taxon>
        <taxon>Deinococcus</taxon>
    </lineage>
</organism>
<dbReference type="Proteomes" id="UP000483286">
    <property type="component" value="Unassembled WGS sequence"/>
</dbReference>
<evidence type="ECO:0000313" key="2">
    <source>
        <dbReference type="Proteomes" id="UP000483286"/>
    </source>
</evidence>
<gene>
    <name evidence="1" type="ORF">GO986_08480</name>
</gene>
<accession>A0A7C9LLS0</accession>